<evidence type="ECO:0000256" key="3">
    <source>
        <dbReference type="ARBA" id="ARBA00022573"/>
    </source>
</evidence>
<dbReference type="SUPFAM" id="SSF53790">
    <property type="entry name" value="Tetrapyrrole methylase"/>
    <property type="match status" value="1"/>
</dbReference>
<dbReference type="Gene3D" id="3.30.950.10">
    <property type="entry name" value="Methyltransferase, Cobalt-precorrin-4 Transmethylase, Domain 2"/>
    <property type="match status" value="1"/>
</dbReference>
<keyword evidence="4 9" id="KW-0489">Methyltransferase</keyword>
<comment type="similarity">
    <text evidence="2 7">Belongs to the precorrin methyltransferase family.</text>
</comment>
<dbReference type="InterPro" id="IPR000878">
    <property type="entry name" value="4pyrrol_Mease"/>
</dbReference>
<dbReference type="Gene3D" id="3.40.1010.10">
    <property type="entry name" value="Cobalt-precorrin-4 Transmethylase, Domain 1"/>
    <property type="match status" value="1"/>
</dbReference>
<dbReference type="NCBIfam" id="TIGR01467">
    <property type="entry name" value="cobI_cbiL"/>
    <property type="match status" value="1"/>
</dbReference>
<evidence type="ECO:0000259" key="8">
    <source>
        <dbReference type="Pfam" id="PF00590"/>
    </source>
</evidence>
<comment type="pathway">
    <text evidence="1">Cofactor biosynthesis; adenosylcobalamin biosynthesis.</text>
</comment>
<dbReference type="Proteomes" id="UP000588647">
    <property type="component" value="Unassembled WGS sequence"/>
</dbReference>
<protein>
    <submittedName>
        <fullName evidence="9">Precorrin-2/cobalt-factor-2 C20-methyltransferase</fullName>
        <ecNumber evidence="9">2.1.1.130</ecNumber>
        <ecNumber evidence="9">2.1.1.151</ecNumber>
    </submittedName>
</protein>
<evidence type="ECO:0000256" key="4">
    <source>
        <dbReference type="ARBA" id="ARBA00022603"/>
    </source>
</evidence>
<dbReference type="UniPathway" id="UPA00148"/>
<sequence>MSGTLYGLGVGPGDPELLTLKALRILQAAPVVAYPAPDHGTSFARSIVAAHLAPHQEEIPIVVPMRVERFPAAAVYDEAASAIADRLAAGHDVAVLCEGDPFFYGSFMYLFERLADRFPTEIVPGVTSVSAASARLRRPLAARNDVLTVLPAPLDDEALAARIGACEAFAIIKLGRHFDRVRALLERLGLVDHCALCERVTLDAERIVPLAGIEGDVPYFSMILGYRGAEAAILRGLGAQPAAESAS</sequence>
<dbReference type="InterPro" id="IPR006364">
    <property type="entry name" value="CobI/CbiL/CobIJ_dom"/>
</dbReference>
<dbReference type="GO" id="GO:0032259">
    <property type="term" value="P:methylation"/>
    <property type="evidence" value="ECO:0007669"/>
    <property type="project" value="UniProtKB-KW"/>
</dbReference>
<dbReference type="EMBL" id="JACIEM010000002">
    <property type="protein sequence ID" value="MBB4002517.1"/>
    <property type="molecule type" value="Genomic_DNA"/>
</dbReference>
<evidence type="ECO:0000256" key="6">
    <source>
        <dbReference type="ARBA" id="ARBA00022691"/>
    </source>
</evidence>
<dbReference type="RefSeq" id="WP_183207093.1">
    <property type="nucleotide sequence ID" value="NZ_JAAAMM010000002.1"/>
</dbReference>
<comment type="caution">
    <text evidence="9">The sequence shown here is derived from an EMBL/GenBank/DDBJ whole genome shotgun (WGS) entry which is preliminary data.</text>
</comment>
<dbReference type="InterPro" id="IPR012382">
    <property type="entry name" value="CobI/CbiL"/>
</dbReference>
<dbReference type="CDD" id="cd11645">
    <property type="entry name" value="Precorrin_2_C20_MT"/>
    <property type="match status" value="1"/>
</dbReference>
<dbReference type="PIRSF" id="PIRSF036427">
    <property type="entry name" value="Precrrn-2_mtase"/>
    <property type="match status" value="1"/>
</dbReference>
<name>A0A7W6HCG9_9HYPH</name>
<dbReference type="EC" id="2.1.1.130" evidence="9"/>
<keyword evidence="6" id="KW-0949">S-adenosyl-L-methionine</keyword>
<reference evidence="9 10" key="1">
    <citation type="submission" date="2020-08" db="EMBL/GenBank/DDBJ databases">
        <title>Genomic Encyclopedia of Type Strains, Phase IV (KMG-IV): sequencing the most valuable type-strain genomes for metagenomic binning, comparative biology and taxonomic classification.</title>
        <authorList>
            <person name="Goeker M."/>
        </authorList>
    </citation>
    <scope>NUCLEOTIDE SEQUENCE [LARGE SCALE GENOMIC DNA]</scope>
    <source>
        <strain evidence="9 10">DSM 103570</strain>
    </source>
</reference>
<proteinExistence type="inferred from homology"/>
<evidence type="ECO:0000313" key="9">
    <source>
        <dbReference type="EMBL" id="MBB4002517.1"/>
    </source>
</evidence>
<dbReference type="PANTHER" id="PTHR43467">
    <property type="entry name" value="COBALT-PRECORRIN-2 C(20)-METHYLTRANSFERASE"/>
    <property type="match status" value="1"/>
</dbReference>
<dbReference type="Pfam" id="PF00590">
    <property type="entry name" value="TP_methylase"/>
    <property type="match status" value="1"/>
</dbReference>
<accession>A0A7W6HCG9</accession>
<dbReference type="EC" id="2.1.1.151" evidence="9"/>
<dbReference type="InterPro" id="IPR014776">
    <property type="entry name" value="4pyrrole_Mease_sub2"/>
</dbReference>
<dbReference type="InterPro" id="IPR014777">
    <property type="entry name" value="4pyrrole_Mease_sub1"/>
</dbReference>
<dbReference type="GO" id="GO:0030788">
    <property type="term" value="F:precorrin-2 C20-methyltransferase activity"/>
    <property type="evidence" value="ECO:0007669"/>
    <property type="project" value="UniProtKB-EC"/>
</dbReference>
<evidence type="ECO:0000256" key="1">
    <source>
        <dbReference type="ARBA" id="ARBA00004953"/>
    </source>
</evidence>
<evidence type="ECO:0000256" key="5">
    <source>
        <dbReference type="ARBA" id="ARBA00022679"/>
    </source>
</evidence>
<dbReference type="InterPro" id="IPR035996">
    <property type="entry name" value="4pyrrol_Methylase_sf"/>
</dbReference>
<keyword evidence="3" id="KW-0169">Cobalamin biosynthesis</keyword>
<dbReference type="AlphaFoldDB" id="A0A7W6HCG9"/>
<dbReference type="GO" id="GO:0043781">
    <property type="term" value="F:cobalt-factor II C20-methyltransferase activity"/>
    <property type="evidence" value="ECO:0007669"/>
    <property type="project" value="UniProtKB-EC"/>
</dbReference>
<keyword evidence="10" id="KW-1185">Reference proteome</keyword>
<organism evidence="9 10">
    <name type="scientific">Aurantimonas endophytica</name>
    <dbReference type="NCBI Taxonomy" id="1522175"/>
    <lineage>
        <taxon>Bacteria</taxon>
        <taxon>Pseudomonadati</taxon>
        <taxon>Pseudomonadota</taxon>
        <taxon>Alphaproteobacteria</taxon>
        <taxon>Hyphomicrobiales</taxon>
        <taxon>Aurantimonadaceae</taxon>
        <taxon>Aurantimonas</taxon>
    </lineage>
</organism>
<evidence type="ECO:0000313" key="10">
    <source>
        <dbReference type="Proteomes" id="UP000588647"/>
    </source>
</evidence>
<evidence type="ECO:0000256" key="7">
    <source>
        <dbReference type="PIRNR" id="PIRNR036427"/>
    </source>
</evidence>
<gene>
    <name evidence="9" type="ORF">GGR03_001592</name>
</gene>
<feature type="domain" description="Tetrapyrrole methylase" evidence="8">
    <location>
        <begin position="4"/>
        <end position="208"/>
    </location>
</feature>
<evidence type="ECO:0000256" key="2">
    <source>
        <dbReference type="ARBA" id="ARBA00005879"/>
    </source>
</evidence>
<dbReference type="PANTHER" id="PTHR43467:SF2">
    <property type="entry name" value="COBALT-PRECORRIN-2 C(20)-METHYLTRANSFERASE"/>
    <property type="match status" value="1"/>
</dbReference>
<dbReference type="GO" id="GO:0009236">
    <property type="term" value="P:cobalamin biosynthetic process"/>
    <property type="evidence" value="ECO:0007669"/>
    <property type="project" value="UniProtKB-UniRule"/>
</dbReference>
<keyword evidence="5 9" id="KW-0808">Transferase</keyword>